<keyword evidence="10" id="KW-0732">Signal</keyword>
<evidence type="ECO:0000256" key="7">
    <source>
        <dbReference type="ARBA" id="ARBA00022927"/>
    </source>
</evidence>
<dbReference type="PRINTS" id="PR01374">
    <property type="entry name" value="TONBPROTEIN"/>
</dbReference>
<evidence type="ECO:0000256" key="2">
    <source>
        <dbReference type="ARBA" id="ARBA00006555"/>
    </source>
</evidence>
<keyword evidence="3" id="KW-0813">Transport</keyword>
<evidence type="ECO:0000256" key="9">
    <source>
        <dbReference type="ARBA" id="ARBA00023136"/>
    </source>
</evidence>
<dbReference type="PROSITE" id="PS51257">
    <property type="entry name" value="PROKAR_LIPOPROTEIN"/>
    <property type="match status" value="1"/>
</dbReference>
<name>A0A2T0TEL2_9BACT</name>
<dbReference type="GO" id="GO:0031992">
    <property type="term" value="F:energy transducer activity"/>
    <property type="evidence" value="ECO:0007669"/>
    <property type="project" value="InterPro"/>
</dbReference>
<dbReference type="Proteomes" id="UP000238375">
    <property type="component" value="Unassembled WGS sequence"/>
</dbReference>
<dbReference type="InterPro" id="IPR051045">
    <property type="entry name" value="TonB-dependent_transducer"/>
</dbReference>
<proteinExistence type="inferred from homology"/>
<dbReference type="GO" id="GO:0015031">
    <property type="term" value="P:protein transport"/>
    <property type="evidence" value="ECO:0007669"/>
    <property type="project" value="UniProtKB-KW"/>
</dbReference>
<dbReference type="InterPro" id="IPR006260">
    <property type="entry name" value="TonB/TolA_C"/>
</dbReference>
<dbReference type="InterPro" id="IPR003538">
    <property type="entry name" value="TonB"/>
</dbReference>
<keyword evidence="9" id="KW-0472">Membrane</keyword>
<dbReference type="PANTHER" id="PTHR33446">
    <property type="entry name" value="PROTEIN TONB-RELATED"/>
    <property type="match status" value="1"/>
</dbReference>
<protein>
    <submittedName>
        <fullName evidence="12">TonB family protein</fullName>
    </submittedName>
</protein>
<organism evidence="12 13">
    <name type="scientific">Spirosoma oryzae</name>
    <dbReference type="NCBI Taxonomy" id="1469603"/>
    <lineage>
        <taxon>Bacteria</taxon>
        <taxon>Pseudomonadati</taxon>
        <taxon>Bacteroidota</taxon>
        <taxon>Cytophagia</taxon>
        <taxon>Cytophagales</taxon>
        <taxon>Cytophagaceae</taxon>
        <taxon>Spirosoma</taxon>
    </lineage>
</organism>
<dbReference type="SUPFAM" id="SSF74653">
    <property type="entry name" value="TolA/TonB C-terminal domain"/>
    <property type="match status" value="1"/>
</dbReference>
<dbReference type="InterPro" id="IPR037682">
    <property type="entry name" value="TonB_C"/>
</dbReference>
<dbReference type="GO" id="GO:0055085">
    <property type="term" value="P:transmembrane transport"/>
    <property type="evidence" value="ECO:0007669"/>
    <property type="project" value="InterPro"/>
</dbReference>
<keyword evidence="13" id="KW-1185">Reference proteome</keyword>
<dbReference type="NCBIfam" id="TIGR01352">
    <property type="entry name" value="tonB_Cterm"/>
    <property type="match status" value="1"/>
</dbReference>
<evidence type="ECO:0000313" key="13">
    <source>
        <dbReference type="Proteomes" id="UP000238375"/>
    </source>
</evidence>
<dbReference type="GO" id="GO:0098797">
    <property type="term" value="C:plasma membrane protein complex"/>
    <property type="evidence" value="ECO:0007669"/>
    <property type="project" value="TreeGrafter"/>
</dbReference>
<dbReference type="GO" id="GO:0015891">
    <property type="term" value="P:siderophore transport"/>
    <property type="evidence" value="ECO:0007669"/>
    <property type="project" value="InterPro"/>
</dbReference>
<dbReference type="PANTHER" id="PTHR33446:SF2">
    <property type="entry name" value="PROTEIN TONB"/>
    <property type="match status" value="1"/>
</dbReference>
<comment type="caution">
    <text evidence="12">The sequence shown here is derived from an EMBL/GenBank/DDBJ whole genome shotgun (WGS) entry which is preliminary data.</text>
</comment>
<dbReference type="Gene3D" id="3.30.1150.10">
    <property type="match status" value="1"/>
</dbReference>
<gene>
    <name evidence="12" type="ORF">CLV58_10369</name>
</gene>
<evidence type="ECO:0000256" key="8">
    <source>
        <dbReference type="ARBA" id="ARBA00022989"/>
    </source>
</evidence>
<dbReference type="EMBL" id="PVTE01000003">
    <property type="protein sequence ID" value="PRY44100.1"/>
    <property type="molecule type" value="Genomic_DNA"/>
</dbReference>
<evidence type="ECO:0000256" key="10">
    <source>
        <dbReference type="SAM" id="SignalP"/>
    </source>
</evidence>
<dbReference type="Pfam" id="PF03544">
    <property type="entry name" value="TonB_C"/>
    <property type="match status" value="1"/>
</dbReference>
<keyword evidence="7" id="KW-0653">Protein transport</keyword>
<keyword evidence="4" id="KW-1003">Cell membrane</keyword>
<evidence type="ECO:0000256" key="1">
    <source>
        <dbReference type="ARBA" id="ARBA00004383"/>
    </source>
</evidence>
<evidence type="ECO:0000256" key="6">
    <source>
        <dbReference type="ARBA" id="ARBA00022692"/>
    </source>
</evidence>
<keyword evidence="5" id="KW-0997">Cell inner membrane</keyword>
<feature type="chain" id="PRO_5015603625" evidence="10">
    <location>
        <begin position="21"/>
        <end position="146"/>
    </location>
</feature>
<dbReference type="RefSeq" id="WP_106136527.1">
    <property type="nucleotide sequence ID" value="NZ_PVTE01000003.1"/>
</dbReference>
<feature type="signal peptide" evidence="10">
    <location>
        <begin position="1"/>
        <end position="20"/>
    </location>
</feature>
<dbReference type="GO" id="GO:0030288">
    <property type="term" value="C:outer membrane-bounded periplasmic space"/>
    <property type="evidence" value="ECO:0007669"/>
    <property type="project" value="InterPro"/>
</dbReference>
<sequence length="146" mass="16385">MRIRRNLLLYGLFISFVSCSTTSLQPDTTPVQQEDIPDPAYFICAMVETQPEFPGGHEAWLAYVKRYQHYPAEAARAGISGRVFVSFTVAETGQIQDVQVLKGLGYGCDEEAARLVRETPRWKPGTHSGRAERVKFNIPVFFGRGD</sequence>
<keyword evidence="8" id="KW-1133">Transmembrane helix</keyword>
<dbReference type="PROSITE" id="PS52015">
    <property type="entry name" value="TONB_CTD"/>
    <property type="match status" value="1"/>
</dbReference>
<dbReference type="OrthoDB" id="9812355at2"/>
<evidence type="ECO:0000256" key="3">
    <source>
        <dbReference type="ARBA" id="ARBA00022448"/>
    </source>
</evidence>
<reference evidence="12 13" key="1">
    <citation type="submission" date="2018-03" db="EMBL/GenBank/DDBJ databases">
        <title>Genomic Encyclopedia of Archaeal and Bacterial Type Strains, Phase II (KMG-II): from individual species to whole genera.</title>
        <authorList>
            <person name="Goeker M."/>
        </authorList>
    </citation>
    <scope>NUCLEOTIDE SEQUENCE [LARGE SCALE GENOMIC DNA]</scope>
    <source>
        <strain evidence="12 13">DSM 28354</strain>
    </source>
</reference>
<evidence type="ECO:0000256" key="4">
    <source>
        <dbReference type="ARBA" id="ARBA00022475"/>
    </source>
</evidence>
<evidence type="ECO:0000256" key="5">
    <source>
        <dbReference type="ARBA" id="ARBA00022519"/>
    </source>
</evidence>
<feature type="domain" description="TonB C-terminal" evidence="11">
    <location>
        <begin position="55"/>
        <end position="146"/>
    </location>
</feature>
<dbReference type="AlphaFoldDB" id="A0A2T0TEL2"/>
<comment type="similarity">
    <text evidence="2">Belongs to the TonB family.</text>
</comment>
<evidence type="ECO:0000259" key="11">
    <source>
        <dbReference type="PROSITE" id="PS52015"/>
    </source>
</evidence>
<accession>A0A2T0TEL2</accession>
<comment type="subcellular location">
    <subcellularLocation>
        <location evidence="1">Cell inner membrane</location>
        <topology evidence="1">Single-pass membrane protein</topology>
        <orientation evidence="1">Periplasmic side</orientation>
    </subcellularLocation>
</comment>
<evidence type="ECO:0000313" key="12">
    <source>
        <dbReference type="EMBL" id="PRY44100.1"/>
    </source>
</evidence>
<keyword evidence="6" id="KW-0812">Transmembrane</keyword>